<dbReference type="EMBL" id="ML769871">
    <property type="protein sequence ID" value="KAE9386529.1"/>
    <property type="molecule type" value="Genomic_DNA"/>
</dbReference>
<keyword evidence="3" id="KW-1185">Reference proteome</keyword>
<dbReference type="OrthoDB" id="3120908at2759"/>
<sequence>MDDMAIFNGEGDTSAWLSCFDKRYKTKSNSQRRKKFEKFVEGPVKSWLVGLGCIGAEWVTTRELFVAYWIDGIQGPVFKNKCGHLESSRYNPVFVNSVATKPVPSPPAPPPEPSSAHPIFSLMVSTAILDQRGVYDKAFLQFSGAIDKEKIFRVIWDAVYEAGRQSTDTSIKPLEGKLADFARPIAREQEEIIRSHLQHIANSKEDNEAPIAQPIASSSQQHTPAPLQSPAPKREPSPPTPPQPSPQDTAPQFPYSNTEPPSPHRSPEPSDPRSPSALIADSNNGNNMSKALKAFDKVTTLKSDRSNWDTWKTRVEFAARSIGYQHYLEWNPQPDLAQGSDDEHRGKDSDLLNAIIGRLLDGIS</sequence>
<accession>A0A6A4GL99</accession>
<protein>
    <submittedName>
        <fullName evidence="2">Uncharacterized protein</fullName>
    </submittedName>
</protein>
<gene>
    <name evidence="2" type="ORF">BT96DRAFT_1005999</name>
</gene>
<feature type="region of interest" description="Disordered" evidence="1">
    <location>
        <begin position="216"/>
        <end position="285"/>
    </location>
</feature>
<name>A0A6A4GL99_9AGAR</name>
<evidence type="ECO:0000256" key="1">
    <source>
        <dbReference type="SAM" id="MobiDB-lite"/>
    </source>
</evidence>
<evidence type="ECO:0000313" key="3">
    <source>
        <dbReference type="Proteomes" id="UP000799118"/>
    </source>
</evidence>
<evidence type="ECO:0000313" key="2">
    <source>
        <dbReference type="EMBL" id="KAE9386529.1"/>
    </source>
</evidence>
<dbReference type="Proteomes" id="UP000799118">
    <property type="component" value="Unassembled WGS sequence"/>
</dbReference>
<dbReference type="AlphaFoldDB" id="A0A6A4GL99"/>
<organism evidence="2 3">
    <name type="scientific">Gymnopus androsaceus JB14</name>
    <dbReference type="NCBI Taxonomy" id="1447944"/>
    <lineage>
        <taxon>Eukaryota</taxon>
        <taxon>Fungi</taxon>
        <taxon>Dikarya</taxon>
        <taxon>Basidiomycota</taxon>
        <taxon>Agaricomycotina</taxon>
        <taxon>Agaricomycetes</taxon>
        <taxon>Agaricomycetidae</taxon>
        <taxon>Agaricales</taxon>
        <taxon>Marasmiineae</taxon>
        <taxon>Omphalotaceae</taxon>
        <taxon>Gymnopus</taxon>
    </lineage>
</organism>
<reference evidence="2" key="1">
    <citation type="journal article" date="2019" name="Environ. Microbiol.">
        <title>Fungal ecological strategies reflected in gene transcription - a case study of two litter decomposers.</title>
        <authorList>
            <person name="Barbi F."/>
            <person name="Kohler A."/>
            <person name="Barry K."/>
            <person name="Baskaran P."/>
            <person name="Daum C."/>
            <person name="Fauchery L."/>
            <person name="Ihrmark K."/>
            <person name="Kuo A."/>
            <person name="LaButti K."/>
            <person name="Lipzen A."/>
            <person name="Morin E."/>
            <person name="Grigoriev I.V."/>
            <person name="Henrissat B."/>
            <person name="Lindahl B."/>
            <person name="Martin F."/>
        </authorList>
    </citation>
    <scope>NUCLEOTIDE SEQUENCE</scope>
    <source>
        <strain evidence="2">JB14</strain>
    </source>
</reference>
<proteinExistence type="predicted"/>